<dbReference type="PANTHER" id="PTHR24221:SF632">
    <property type="entry name" value="ATP-DEPENDENT LIPID A-CORE FLIPPASE"/>
    <property type="match status" value="1"/>
</dbReference>
<keyword evidence="2" id="KW-0812">Transmembrane</keyword>
<proteinExistence type="predicted"/>
<dbReference type="Gene3D" id="3.40.50.300">
    <property type="entry name" value="P-loop containing nucleotide triphosphate hydrolases"/>
    <property type="match status" value="1"/>
</dbReference>
<keyword evidence="6" id="KW-0472">Membrane</keyword>
<protein>
    <recommendedName>
        <fullName evidence="7">ABC transporter domain-containing protein</fullName>
    </recommendedName>
</protein>
<dbReference type="GO" id="GO:0034040">
    <property type="term" value="F:ATPase-coupled lipid transmembrane transporter activity"/>
    <property type="evidence" value="ECO:0007669"/>
    <property type="project" value="TreeGrafter"/>
</dbReference>
<dbReference type="GO" id="GO:0016020">
    <property type="term" value="C:membrane"/>
    <property type="evidence" value="ECO:0007669"/>
    <property type="project" value="UniProtKB-SubCell"/>
</dbReference>
<dbReference type="InterPro" id="IPR039421">
    <property type="entry name" value="Type_1_exporter"/>
</dbReference>
<dbReference type="AlphaFoldDB" id="A0A382XB13"/>
<accession>A0A382XB13</accession>
<evidence type="ECO:0000256" key="4">
    <source>
        <dbReference type="ARBA" id="ARBA00022840"/>
    </source>
</evidence>
<gene>
    <name evidence="8" type="ORF">METZ01_LOCUS420923</name>
</gene>
<keyword evidence="4" id="KW-0067">ATP-binding</keyword>
<dbReference type="PROSITE" id="PS00211">
    <property type="entry name" value="ABC_TRANSPORTER_1"/>
    <property type="match status" value="1"/>
</dbReference>
<evidence type="ECO:0000256" key="2">
    <source>
        <dbReference type="ARBA" id="ARBA00022692"/>
    </source>
</evidence>
<dbReference type="InterPro" id="IPR017871">
    <property type="entry name" value="ABC_transporter-like_CS"/>
</dbReference>
<evidence type="ECO:0000256" key="6">
    <source>
        <dbReference type="ARBA" id="ARBA00023136"/>
    </source>
</evidence>
<dbReference type="InterPro" id="IPR027417">
    <property type="entry name" value="P-loop_NTPase"/>
</dbReference>
<dbReference type="InterPro" id="IPR003439">
    <property type="entry name" value="ABC_transporter-like_ATP-bd"/>
</dbReference>
<dbReference type="EMBL" id="UINC01166233">
    <property type="protein sequence ID" value="SVD68069.1"/>
    <property type="molecule type" value="Genomic_DNA"/>
</dbReference>
<dbReference type="SUPFAM" id="SSF52540">
    <property type="entry name" value="P-loop containing nucleoside triphosphate hydrolases"/>
    <property type="match status" value="1"/>
</dbReference>
<reference evidence="8" key="1">
    <citation type="submission" date="2018-05" db="EMBL/GenBank/DDBJ databases">
        <authorList>
            <person name="Lanie J.A."/>
            <person name="Ng W.-L."/>
            <person name="Kazmierczak K.M."/>
            <person name="Andrzejewski T.M."/>
            <person name="Davidsen T.M."/>
            <person name="Wayne K.J."/>
            <person name="Tettelin H."/>
            <person name="Glass J.I."/>
            <person name="Rusch D."/>
            <person name="Podicherti R."/>
            <person name="Tsui H.-C.T."/>
            <person name="Winkler M.E."/>
        </authorList>
    </citation>
    <scope>NUCLEOTIDE SEQUENCE</scope>
</reference>
<organism evidence="8">
    <name type="scientific">marine metagenome</name>
    <dbReference type="NCBI Taxonomy" id="408172"/>
    <lineage>
        <taxon>unclassified sequences</taxon>
        <taxon>metagenomes</taxon>
        <taxon>ecological metagenomes</taxon>
    </lineage>
</organism>
<dbReference type="PROSITE" id="PS50893">
    <property type="entry name" value="ABC_TRANSPORTER_2"/>
    <property type="match status" value="1"/>
</dbReference>
<evidence type="ECO:0000256" key="3">
    <source>
        <dbReference type="ARBA" id="ARBA00022741"/>
    </source>
</evidence>
<keyword evidence="3" id="KW-0547">Nucleotide-binding</keyword>
<dbReference type="SMART" id="SM00382">
    <property type="entry name" value="AAA"/>
    <property type="match status" value="1"/>
</dbReference>
<evidence type="ECO:0000313" key="8">
    <source>
        <dbReference type="EMBL" id="SVD68069.1"/>
    </source>
</evidence>
<evidence type="ECO:0000256" key="5">
    <source>
        <dbReference type="ARBA" id="ARBA00022989"/>
    </source>
</evidence>
<sequence length="269" mass="30180">KLLPTANNLSNTLTQLRISRNSISILYNEIQNFDKSKDKNVKECASNINNEFNNLTLNKIGFSYTSKNKELNDISLEIKKGESIGFMGQSGSGKTTLIDIILGLLKPDSGSISYNGIDLDKSLNSWLLQVAYLPQQVFLIDDTLRSNIALGLNEEDIDNKKIFSSLKQASLLEFVESLPSGLHTIVGDRGIRLSGGQRQRIALARAFYHNRNVLIMDESTSALDNETEREVVNEIKRLKNNKTTIVIAHRMSTLQYCDRIYKVDKGHIS</sequence>
<comment type="subcellular location">
    <subcellularLocation>
        <location evidence="1">Membrane</location>
        <topology evidence="1">Multi-pass membrane protein</topology>
    </subcellularLocation>
</comment>
<dbReference type="InterPro" id="IPR003593">
    <property type="entry name" value="AAA+_ATPase"/>
</dbReference>
<name>A0A382XB13_9ZZZZ</name>
<dbReference type="GO" id="GO:0005524">
    <property type="term" value="F:ATP binding"/>
    <property type="evidence" value="ECO:0007669"/>
    <property type="project" value="UniProtKB-KW"/>
</dbReference>
<dbReference type="PANTHER" id="PTHR24221">
    <property type="entry name" value="ATP-BINDING CASSETTE SUB-FAMILY B"/>
    <property type="match status" value="1"/>
</dbReference>
<dbReference type="InterPro" id="IPR036640">
    <property type="entry name" value="ABC1_TM_sf"/>
</dbReference>
<dbReference type="Pfam" id="PF00005">
    <property type="entry name" value="ABC_tran"/>
    <property type="match status" value="1"/>
</dbReference>
<keyword evidence="5" id="KW-1133">Transmembrane helix</keyword>
<evidence type="ECO:0000259" key="7">
    <source>
        <dbReference type="PROSITE" id="PS50893"/>
    </source>
</evidence>
<feature type="non-terminal residue" evidence="8">
    <location>
        <position position="1"/>
    </location>
</feature>
<dbReference type="GO" id="GO:0016887">
    <property type="term" value="F:ATP hydrolysis activity"/>
    <property type="evidence" value="ECO:0007669"/>
    <property type="project" value="InterPro"/>
</dbReference>
<dbReference type="Gene3D" id="1.20.1560.10">
    <property type="entry name" value="ABC transporter type 1, transmembrane domain"/>
    <property type="match status" value="1"/>
</dbReference>
<evidence type="ECO:0000256" key="1">
    <source>
        <dbReference type="ARBA" id="ARBA00004141"/>
    </source>
</evidence>
<feature type="domain" description="ABC transporter" evidence="7">
    <location>
        <begin position="55"/>
        <end position="269"/>
    </location>
</feature>